<comment type="caution">
    <text evidence="1">The sequence shown here is derived from an EMBL/GenBank/DDBJ whole genome shotgun (WGS) entry which is preliminary data.</text>
</comment>
<keyword evidence="3" id="KW-1185">Reference proteome</keyword>
<proteinExistence type="predicted"/>
<dbReference type="Proteomes" id="UP000055024">
    <property type="component" value="Unassembled WGS sequence"/>
</dbReference>
<dbReference type="AlphaFoldDB" id="A0A0V1GR88"/>
<dbReference type="EMBL" id="JYDP01000091">
    <property type="protein sequence ID" value="KRZ08146.1"/>
    <property type="molecule type" value="Genomic_DNA"/>
</dbReference>
<gene>
    <name evidence="1" type="ORF">T11_5128</name>
    <name evidence="2" type="ORF">T11_6295</name>
</gene>
<protein>
    <submittedName>
        <fullName evidence="1">Uncharacterized protein</fullName>
    </submittedName>
</protein>
<reference evidence="1 3" key="1">
    <citation type="submission" date="2015-01" db="EMBL/GenBank/DDBJ databases">
        <title>Evolution of Trichinella species and genotypes.</title>
        <authorList>
            <person name="Korhonen P.K."/>
            <person name="Edoardo P."/>
            <person name="Giuseppe L.R."/>
            <person name="Gasser R.B."/>
        </authorList>
    </citation>
    <scope>NUCLEOTIDE SEQUENCE [LARGE SCALE GENOMIC DNA]</scope>
    <source>
        <strain evidence="1">ISS1029</strain>
    </source>
</reference>
<evidence type="ECO:0000313" key="2">
    <source>
        <dbReference type="EMBL" id="KRZ08146.1"/>
    </source>
</evidence>
<evidence type="ECO:0000313" key="3">
    <source>
        <dbReference type="Proteomes" id="UP000055024"/>
    </source>
</evidence>
<dbReference type="EMBL" id="JYDP01000388">
    <property type="protein sequence ID" value="KRZ00838.1"/>
    <property type="molecule type" value="Genomic_DNA"/>
</dbReference>
<sequence length="168" mass="18743">MSEAFVSFFEKKIQHILWSSSPELVAATNICEIGRIYNNKIAEDSMSFVSGDNIKGQVRIPHTATWTSEKPNHDGIGKIWQIEWCEAVVLEFVILRLRTAAVYVLAMVLGELRRSTASSMLWDILSAYGRADSSSAIFNAGSSCVTNRRRSGKPCLCHPDNSVYQLVK</sequence>
<evidence type="ECO:0000313" key="1">
    <source>
        <dbReference type="EMBL" id="KRZ00838.1"/>
    </source>
</evidence>
<organism evidence="1 3">
    <name type="scientific">Trichinella zimbabwensis</name>
    <dbReference type="NCBI Taxonomy" id="268475"/>
    <lineage>
        <taxon>Eukaryota</taxon>
        <taxon>Metazoa</taxon>
        <taxon>Ecdysozoa</taxon>
        <taxon>Nematoda</taxon>
        <taxon>Enoplea</taxon>
        <taxon>Dorylaimia</taxon>
        <taxon>Trichinellida</taxon>
        <taxon>Trichinellidae</taxon>
        <taxon>Trichinella</taxon>
    </lineage>
</organism>
<name>A0A0V1GR88_9BILA</name>
<accession>A0A0V1GR88</accession>